<keyword evidence="9" id="KW-0865">Zymogen</keyword>
<evidence type="ECO:0000256" key="10">
    <source>
        <dbReference type="SAM" id="SignalP"/>
    </source>
</evidence>
<dbReference type="Pfam" id="PF02868">
    <property type="entry name" value="Peptidase_M4_C"/>
    <property type="match status" value="1"/>
</dbReference>
<protein>
    <submittedName>
        <fullName evidence="12">M4 family metallopeptidase</fullName>
    </submittedName>
</protein>
<reference evidence="12 13" key="1">
    <citation type="submission" date="2022-01" db="EMBL/GenBank/DDBJ databases">
        <title>Whole genome-based taxonomy of the Shewanellaceae.</title>
        <authorList>
            <person name="Martin-Rodriguez A.J."/>
        </authorList>
    </citation>
    <scope>NUCLEOTIDE SEQUENCE [LARGE SCALE GENOMIC DNA]</scope>
    <source>
        <strain evidence="12 13">DSM 17177</strain>
    </source>
</reference>
<evidence type="ECO:0000256" key="4">
    <source>
        <dbReference type="ARBA" id="ARBA00022723"/>
    </source>
</evidence>
<dbReference type="Gene3D" id="2.60.120.380">
    <property type="match status" value="1"/>
</dbReference>
<comment type="similarity">
    <text evidence="2">Belongs to the peptidase M4 family.</text>
</comment>
<keyword evidence="6" id="KW-0378">Hydrolase</keyword>
<dbReference type="PRINTS" id="PR00730">
    <property type="entry name" value="THERMOLYSIN"/>
</dbReference>
<gene>
    <name evidence="12" type="ORF">L2764_00715</name>
</gene>
<dbReference type="PROSITE" id="PS51829">
    <property type="entry name" value="P_HOMO_B"/>
    <property type="match status" value="1"/>
</dbReference>
<evidence type="ECO:0000313" key="12">
    <source>
        <dbReference type="EMBL" id="MCL1123041.1"/>
    </source>
</evidence>
<dbReference type="Gene3D" id="2.60.120.260">
    <property type="entry name" value="Galactose-binding domain-like"/>
    <property type="match status" value="1"/>
</dbReference>
<comment type="caution">
    <text evidence="12">The sequence shown here is derived from an EMBL/GenBank/DDBJ whole genome shotgun (WGS) entry which is preliminary data.</text>
</comment>
<dbReference type="SUPFAM" id="SSF55486">
    <property type="entry name" value="Metalloproteases ('zincins'), catalytic domain"/>
    <property type="match status" value="1"/>
</dbReference>
<dbReference type="Gene3D" id="1.10.390.10">
    <property type="entry name" value="Neutral Protease Domain 2"/>
    <property type="match status" value="1"/>
</dbReference>
<keyword evidence="8" id="KW-0482">Metalloprotease</keyword>
<sequence>MSLIYKLTPLALAIGLSVSAQAAQWQILSHTEANLSSSIDSSSLLQQLNLNDAYQLEEVRRVNIANGKEKIRYKQLYKGIEIYDANVVTQANEWNIEQAQFANTLQDVEVDLSSTAPKLTTEQAFNTLLGQHLLSGGIENKKSQLFVYMDDESNARLVYQVSFFDAGANPSRPFAIIDAHSGDIIKQWNGLSHALIGTGPGGNEKTGEYEYGTDFEYLDVTQSGTTCTMNNDNVKTVNLNGSTSGSSAHSFTCPRNTVKSINGAFAPLNDAHFFGGVVFNMYNDWYGTAPLSFQLTMRVHYSSNYENAFWDGSAMTFGDGANTFYPLVSLDVSAHEVSHGFTEQNSDLAYSGRSGGMNEAFSDMAGEAAEFFMHGSNDWLVGAQIFKSTGALRYFADPTQDGSSIGHADDYSSGMNVHYSSGVFNKAFYLLSNTSGWDTKKAFAIMVKANQLYWSSNSDFDEGGCGAKQAADDLGYSADDVISAFSQVGINASCGTTPPAEAIELVNGVALSGLSGSTSSQTHYFIDVPADASNLSVQMSGGSGDADLYLKASTQPTTSSYDCRPYDSGNDENCSVTTPDATRYYVMLNGYSSYSSVTLAASFDGGDGNGGGDRFENNESVSIPDNSSAGATSSIAVDLSSNAANVSVDVSISHTYIGDLEVTLTSPSGQSYILHNNTGGSANNINETYSINLSGDNVGGAWQLKAVDSARVDTGSIDNWSLTF</sequence>
<organism evidence="12 13">
    <name type="scientific">Shewanella surugensis</name>
    <dbReference type="NCBI Taxonomy" id="212020"/>
    <lineage>
        <taxon>Bacteria</taxon>
        <taxon>Pseudomonadati</taxon>
        <taxon>Pseudomonadota</taxon>
        <taxon>Gammaproteobacteria</taxon>
        <taxon>Alteromonadales</taxon>
        <taxon>Shewanellaceae</taxon>
        <taxon>Shewanella</taxon>
    </lineage>
</organism>
<evidence type="ECO:0000256" key="9">
    <source>
        <dbReference type="ARBA" id="ARBA00023145"/>
    </source>
</evidence>
<feature type="chain" id="PRO_5046152992" evidence="10">
    <location>
        <begin position="23"/>
        <end position="724"/>
    </location>
</feature>
<dbReference type="Proteomes" id="UP001203423">
    <property type="component" value="Unassembled WGS sequence"/>
</dbReference>
<keyword evidence="7" id="KW-0862">Zinc</keyword>
<dbReference type="Pfam" id="PF01483">
    <property type="entry name" value="P_proprotein"/>
    <property type="match status" value="1"/>
</dbReference>
<dbReference type="InterPro" id="IPR001570">
    <property type="entry name" value="Peptidase_M4_C_domain"/>
</dbReference>
<dbReference type="Pfam" id="PF01447">
    <property type="entry name" value="Peptidase_M4"/>
    <property type="match status" value="1"/>
</dbReference>
<dbReference type="RefSeq" id="WP_248938331.1">
    <property type="nucleotide sequence ID" value="NZ_JAKIKS010000002.1"/>
</dbReference>
<dbReference type="InterPro" id="IPR008979">
    <property type="entry name" value="Galactose-bd-like_sf"/>
</dbReference>
<dbReference type="InterPro" id="IPR023612">
    <property type="entry name" value="Peptidase_M4"/>
</dbReference>
<dbReference type="Pfam" id="PF07504">
    <property type="entry name" value="FTP"/>
    <property type="match status" value="1"/>
</dbReference>
<keyword evidence="5 10" id="KW-0732">Signal</keyword>
<dbReference type="Gene3D" id="3.10.450.490">
    <property type="match status" value="1"/>
</dbReference>
<dbReference type="InterPro" id="IPR050728">
    <property type="entry name" value="Zinc_Metalloprotease_M4"/>
</dbReference>
<proteinExistence type="inferred from homology"/>
<feature type="domain" description="P/Homo B" evidence="11">
    <location>
        <begin position="610"/>
        <end position="724"/>
    </location>
</feature>
<evidence type="ECO:0000256" key="1">
    <source>
        <dbReference type="ARBA" id="ARBA00001947"/>
    </source>
</evidence>
<dbReference type="InterPro" id="IPR007280">
    <property type="entry name" value="Peptidase_C_arc/bac"/>
</dbReference>
<dbReference type="EMBL" id="JAKIKS010000002">
    <property type="protein sequence ID" value="MCL1123041.1"/>
    <property type="molecule type" value="Genomic_DNA"/>
</dbReference>
<evidence type="ECO:0000256" key="5">
    <source>
        <dbReference type="ARBA" id="ARBA00022729"/>
    </source>
</evidence>
<dbReference type="InterPro" id="IPR013856">
    <property type="entry name" value="Peptidase_M4_domain"/>
</dbReference>
<dbReference type="Gene3D" id="3.10.170.10">
    <property type="match status" value="1"/>
</dbReference>
<keyword evidence="3" id="KW-0645">Protease</keyword>
<name>A0ABT0L5T7_9GAMM</name>
<dbReference type="Pfam" id="PF04151">
    <property type="entry name" value="PPC"/>
    <property type="match status" value="1"/>
</dbReference>
<dbReference type="InterPro" id="IPR027268">
    <property type="entry name" value="Peptidase_M4/M1_CTD_sf"/>
</dbReference>
<dbReference type="Pfam" id="PF03413">
    <property type="entry name" value="PepSY"/>
    <property type="match status" value="1"/>
</dbReference>
<evidence type="ECO:0000313" key="13">
    <source>
        <dbReference type="Proteomes" id="UP001203423"/>
    </source>
</evidence>
<accession>A0ABT0L5T7</accession>
<dbReference type="PANTHER" id="PTHR33794:SF1">
    <property type="entry name" value="BACILLOLYSIN"/>
    <property type="match status" value="1"/>
</dbReference>
<evidence type="ECO:0000256" key="2">
    <source>
        <dbReference type="ARBA" id="ARBA00009388"/>
    </source>
</evidence>
<comment type="cofactor">
    <cofactor evidence="1">
        <name>Zn(2+)</name>
        <dbReference type="ChEBI" id="CHEBI:29105"/>
    </cofactor>
</comment>
<dbReference type="InterPro" id="IPR025711">
    <property type="entry name" value="PepSY"/>
</dbReference>
<dbReference type="SUPFAM" id="SSF49785">
    <property type="entry name" value="Galactose-binding domain-like"/>
    <property type="match status" value="1"/>
</dbReference>
<evidence type="ECO:0000256" key="6">
    <source>
        <dbReference type="ARBA" id="ARBA00022801"/>
    </source>
</evidence>
<dbReference type="Gene3D" id="3.10.450.40">
    <property type="match status" value="1"/>
</dbReference>
<feature type="signal peptide" evidence="10">
    <location>
        <begin position="1"/>
        <end position="22"/>
    </location>
</feature>
<evidence type="ECO:0000256" key="7">
    <source>
        <dbReference type="ARBA" id="ARBA00022833"/>
    </source>
</evidence>
<evidence type="ECO:0000256" key="8">
    <source>
        <dbReference type="ARBA" id="ARBA00023049"/>
    </source>
</evidence>
<keyword evidence="4" id="KW-0479">Metal-binding</keyword>
<evidence type="ECO:0000259" key="11">
    <source>
        <dbReference type="PROSITE" id="PS51829"/>
    </source>
</evidence>
<keyword evidence="13" id="KW-1185">Reference proteome</keyword>
<dbReference type="InterPro" id="IPR002884">
    <property type="entry name" value="P_dom"/>
</dbReference>
<evidence type="ECO:0000256" key="3">
    <source>
        <dbReference type="ARBA" id="ARBA00022670"/>
    </source>
</evidence>
<dbReference type="PANTHER" id="PTHR33794">
    <property type="entry name" value="BACILLOLYSIN"/>
    <property type="match status" value="1"/>
</dbReference>
<dbReference type="InterPro" id="IPR011096">
    <property type="entry name" value="FTP_domain"/>
</dbReference>
<dbReference type="CDD" id="cd09597">
    <property type="entry name" value="M4_TLP"/>
    <property type="match status" value="1"/>
</dbReference>